<name>A0A174JM15_9FIRM</name>
<gene>
    <name evidence="1" type="ORF">ERS852497_01497</name>
</gene>
<sequence>MRQLKYNRELYSKIALIKAAYNFTDRAYVHLDADEKYYYVSLNTKNEKEEISDDEFENEILAQSARHEIYLQTKNIRELMLARAVATSVVAPKDDEESLDSKIEQEFSEDEILKDWFDTNG</sequence>
<dbReference type="AlphaFoldDB" id="A0A174JM15"/>
<evidence type="ECO:0000313" key="2">
    <source>
        <dbReference type="Proteomes" id="UP000095602"/>
    </source>
</evidence>
<dbReference type="RefSeq" id="WP_055164524.1">
    <property type="nucleotide sequence ID" value="NZ_CZAJ01000012.1"/>
</dbReference>
<proteinExistence type="predicted"/>
<protein>
    <submittedName>
        <fullName evidence="1">His-Xaa-Ser system protein HsxD</fullName>
    </submittedName>
</protein>
<dbReference type="Proteomes" id="UP000095602">
    <property type="component" value="Unassembled WGS sequence"/>
</dbReference>
<dbReference type="EMBL" id="CZAJ01000012">
    <property type="protein sequence ID" value="CUO98668.1"/>
    <property type="molecule type" value="Genomic_DNA"/>
</dbReference>
<organism evidence="1 2">
    <name type="scientific">Agathobacter rectalis</name>
    <dbReference type="NCBI Taxonomy" id="39491"/>
    <lineage>
        <taxon>Bacteria</taxon>
        <taxon>Bacillati</taxon>
        <taxon>Bacillota</taxon>
        <taxon>Clostridia</taxon>
        <taxon>Lachnospirales</taxon>
        <taxon>Lachnospiraceae</taxon>
        <taxon>Agathobacter</taxon>
    </lineage>
</organism>
<reference evidence="1 2" key="1">
    <citation type="submission" date="2015-09" db="EMBL/GenBank/DDBJ databases">
        <authorList>
            <consortium name="Pathogen Informatics"/>
        </authorList>
    </citation>
    <scope>NUCLEOTIDE SEQUENCE [LARGE SCALE GENOMIC DNA]</scope>
    <source>
        <strain evidence="1 2">2789STDY5834884</strain>
    </source>
</reference>
<dbReference type="NCBIfam" id="TIGR03976">
    <property type="entry name" value="chp_LLNDYxLRE"/>
    <property type="match status" value="1"/>
</dbReference>
<accession>A0A174JM15</accession>
<evidence type="ECO:0000313" key="1">
    <source>
        <dbReference type="EMBL" id="CUO98668.1"/>
    </source>
</evidence>
<dbReference type="InterPro" id="IPR023974">
    <property type="entry name" value="HxsD"/>
</dbReference>